<feature type="modified residue" description="N6-(pyridoxal phosphate)lysine" evidence="4">
    <location>
        <position position="430"/>
    </location>
</feature>
<dbReference type="Pfam" id="PF00450">
    <property type="entry name" value="Peptidase_S10"/>
    <property type="match status" value="1"/>
</dbReference>
<dbReference type="ESTHER" id="desaa-b8fam3">
    <property type="family name" value="Carboxypeptidase_S10"/>
</dbReference>
<gene>
    <name evidence="5" type="ordered locus">Dalk_1621</name>
</gene>
<dbReference type="InterPro" id="IPR050477">
    <property type="entry name" value="GrpII_AminoAcid_Decarb"/>
</dbReference>
<dbReference type="GO" id="GO:0016830">
    <property type="term" value="F:carbon-carbon lyase activity"/>
    <property type="evidence" value="ECO:0007669"/>
    <property type="project" value="InterPro"/>
</dbReference>
<dbReference type="GO" id="GO:0030170">
    <property type="term" value="F:pyridoxal phosphate binding"/>
    <property type="evidence" value="ECO:0007669"/>
    <property type="project" value="InterPro"/>
</dbReference>
<evidence type="ECO:0000256" key="1">
    <source>
        <dbReference type="ARBA" id="ARBA00001933"/>
    </source>
</evidence>
<dbReference type="GO" id="GO:0004185">
    <property type="term" value="F:serine-type carboxypeptidase activity"/>
    <property type="evidence" value="ECO:0007669"/>
    <property type="project" value="InterPro"/>
</dbReference>
<dbReference type="InterPro" id="IPR018202">
    <property type="entry name" value="Ser_caboxypep_ser_AS"/>
</dbReference>
<evidence type="ECO:0000256" key="4">
    <source>
        <dbReference type="PIRSR" id="PIRSR602129-50"/>
    </source>
</evidence>
<name>B8FAM3_DESAL</name>
<dbReference type="Pfam" id="PF00282">
    <property type="entry name" value="Pyridoxal_deC"/>
    <property type="match status" value="1"/>
</dbReference>
<evidence type="ECO:0000256" key="3">
    <source>
        <dbReference type="ARBA" id="ARBA00023239"/>
    </source>
</evidence>
<keyword evidence="3" id="KW-0456">Lyase</keyword>
<dbReference type="InterPro" id="IPR001563">
    <property type="entry name" value="Peptidase_S10"/>
</dbReference>
<accession>B8FAM3</accession>
<evidence type="ECO:0000313" key="6">
    <source>
        <dbReference type="Proteomes" id="UP000000739"/>
    </source>
</evidence>
<dbReference type="GO" id="GO:0019752">
    <property type="term" value="P:carboxylic acid metabolic process"/>
    <property type="evidence" value="ECO:0007669"/>
    <property type="project" value="InterPro"/>
</dbReference>
<dbReference type="InterPro" id="IPR033124">
    <property type="entry name" value="Ser_caboxypep_his_AS"/>
</dbReference>
<keyword evidence="2 4" id="KW-0663">Pyridoxal phosphate</keyword>
<keyword evidence="5" id="KW-0645">Protease</keyword>
<dbReference type="eggNOG" id="COG2939">
    <property type="taxonomic scope" value="Bacteria"/>
</dbReference>
<organism evidence="5 6">
    <name type="scientific">Desulfatibacillum aliphaticivorans</name>
    <dbReference type="NCBI Taxonomy" id="218208"/>
    <lineage>
        <taxon>Bacteria</taxon>
        <taxon>Pseudomonadati</taxon>
        <taxon>Thermodesulfobacteriota</taxon>
        <taxon>Desulfobacteria</taxon>
        <taxon>Desulfobacterales</taxon>
        <taxon>Desulfatibacillaceae</taxon>
        <taxon>Desulfatibacillum</taxon>
    </lineage>
</organism>
<dbReference type="InterPro" id="IPR029058">
    <property type="entry name" value="AB_hydrolase_fold"/>
</dbReference>
<dbReference type="Proteomes" id="UP000000739">
    <property type="component" value="Chromosome"/>
</dbReference>
<evidence type="ECO:0000256" key="2">
    <source>
        <dbReference type="ARBA" id="ARBA00022898"/>
    </source>
</evidence>
<dbReference type="SUPFAM" id="SSF53383">
    <property type="entry name" value="PLP-dependent transferases"/>
    <property type="match status" value="1"/>
</dbReference>
<dbReference type="PROSITE" id="PS00131">
    <property type="entry name" value="CARBOXYPEPT_SER_SER"/>
    <property type="match status" value="1"/>
</dbReference>
<dbReference type="SUPFAM" id="SSF53474">
    <property type="entry name" value="alpha/beta-Hydrolases"/>
    <property type="match status" value="1"/>
</dbReference>
<dbReference type="PRINTS" id="PR00724">
    <property type="entry name" value="CRBOXYPTASEC"/>
</dbReference>
<dbReference type="AlphaFoldDB" id="B8FAM3"/>
<comment type="cofactor">
    <cofactor evidence="1 4">
        <name>pyridoxal 5'-phosphate</name>
        <dbReference type="ChEBI" id="CHEBI:597326"/>
    </cofactor>
</comment>
<dbReference type="HOGENOM" id="CLU_273509_0_0_7"/>
<dbReference type="InterPro" id="IPR015421">
    <property type="entry name" value="PyrdxlP-dep_Trfase_major"/>
</dbReference>
<dbReference type="PANTHER" id="PTHR42735:SF4">
    <property type="entry name" value="PYRIDOXAL PHOSPHATE-DEPENDENT DECARBOXYLASE FAMILY PROTEIN"/>
    <property type="match status" value="1"/>
</dbReference>
<dbReference type="Gene3D" id="3.40.640.10">
    <property type="entry name" value="Type I PLP-dependent aspartate aminotransferase-like (Major domain)"/>
    <property type="match status" value="1"/>
</dbReference>
<sequence>MTDPKKQGMYSNFALAAQDEDYTKVAGWFLGPKAENAELMDALLGECISDHEAFRYFYKPQDQAYIDDAIKQSSGYKTGVEQVTNALNSLMKRLHKSVPFFSMRYMAHMNWDTALPANIAYMLAMMYNQNNVATEASPVTSVLEREVGLELCNMLGFTSRSAWGHITADGSIANLESMWMNRNLKFYPLSIYNMVMRDDTFANARTIPVATCSGNTKKLGALSAWELLNLFGDDIIDLPQRVVDAAKVKMDEFNDKLSPYLVQNVGLGAFCKENNISDMRVFVPATRHYSWPKAGTILGMGQNSVKGIQVTNSCRMDINILQDQLQYCVDNKIPVIMTVAVLGSTEEGAVDNLDKILTLRKQFNSMGLNFSVHCDAAWGGYLSSMLLDKSGVPIQLDADGFVPVMPLSPHAYTQFSNIGYADTATIDPHKAGFVPYPAGSLCYRNGAWKAMITFDASYIHSSDTSNMGIFGVEGSKPGAAPAAVWAAHQAIPLNQDGYGRILGECMFSTKIYYCYWVTLANDKDNFKIEPIVPLPDQIALPGGKASIQGESAIKAFIRQNIIGKSNEEIARNPDAMAALKQLGPDVLINAFTVNFKNAAGSWNTDVDSCNTLNTNIFNRFSLVSDSGKDVDLILTSSNLGNGEYQKPLHRVCQNLQLDEPKGEYSLTFLINTILQPWPTTHGFLETITSVFRDGVEEEISKINGVKPAATRVPSTPEDFVAAIPASIQNPEELLPLPVKSYAGQFPVNPDNPDCKLFYWFFESRNPDSQPIEDAPLIIWLNGGPGASSLCGLFQENGPVRMKNDKDGTLIPNPYSWNDRAHMLYIDQPVGTGYSTTSDPDPLNRKSCQEACCKEYGYAMDEKTLSRQFCTAMKTFFLHHPEYLNCELYLTGESYAGKYLPAIAKEMYAENQSGQRSFNIKGVAIGDGWMHPELHIAKTMEYAYAMGFIDIKQAQILRRRFSAYQELLEAGEMTAANDLGNRISNTLLDCGGGPDIYDVRDWSGIPIDNVKAYCQLDAVKSALHVPSDVTWAFFDNAGPVSDCLVNDIQKDMTADLADLLDECGLRLLLYTGNFDMACGFAGTEEILYNLAWSNQSDWQNIDRGVWKDPAGKVLGYVKGEAVTQDGIVKDFHNLMQINIPQAGHLVPNARPAVSRRMIYRWIYDKGFPVTFPDLSMD</sequence>
<dbReference type="InterPro" id="IPR015424">
    <property type="entry name" value="PyrdxlP-dep_Trfase"/>
</dbReference>
<keyword evidence="5" id="KW-0121">Carboxypeptidase</keyword>
<protein>
    <submittedName>
        <fullName evidence="5">Peptidase S10 serine carboxypeptidase</fullName>
    </submittedName>
</protein>
<dbReference type="eggNOG" id="COG0076">
    <property type="taxonomic scope" value="Bacteria"/>
</dbReference>
<dbReference type="RefSeq" id="WP_012610753.1">
    <property type="nucleotide sequence ID" value="NC_011768.1"/>
</dbReference>
<dbReference type="PANTHER" id="PTHR42735">
    <property type="match status" value="1"/>
</dbReference>
<dbReference type="Gene3D" id="3.40.50.1820">
    <property type="entry name" value="alpha/beta hydrolase"/>
    <property type="match status" value="1"/>
</dbReference>
<dbReference type="InterPro" id="IPR002129">
    <property type="entry name" value="PyrdxlP-dep_de-COase"/>
</dbReference>
<reference evidence="5 6" key="1">
    <citation type="journal article" date="2012" name="Environ. Microbiol.">
        <title>The genome sequence of Desulfatibacillum alkenivorans AK-01: a blueprint for anaerobic alkane oxidation.</title>
        <authorList>
            <person name="Callaghan A.V."/>
            <person name="Morris B.E."/>
            <person name="Pereira I.A."/>
            <person name="McInerney M.J."/>
            <person name="Austin R.N."/>
            <person name="Groves J.T."/>
            <person name="Kukor J.J."/>
            <person name="Suflita J.M."/>
            <person name="Young L.Y."/>
            <person name="Zylstra G.J."/>
            <person name="Wawrik B."/>
        </authorList>
    </citation>
    <scope>NUCLEOTIDE SEQUENCE [LARGE SCALE GENOMIC DNA]</scope>
    <source>
        <strain evidence="5 6">AK-01</strain>
    </source>
</reference>
<keyword evidence="5" id="KW-0378">Hydrolase</keyword>
<dbReference type="PROSITE" id="PS00560">
    <property type="entry name" value="CARBOXYPEPT_SER_HIS"/>
    <property type="match status" value="1"/>
</dbReference>
<dbReference type="EMBL" id="CP001322">
    <property type="protein sequence ID" value="ACL03319.1"/>
    <property type="molecule type" value="Genomic_DNA"/>
</dbReference>
<keyword evidence="6" id="KW-1185">Reference proteome</keyword>
<proteinExistence type="predicted"/>
<dbReference type="GO" id="GO:0006508">
    <property type="term" value="P:proteolysis"/>
    <property type="evidence" value="ECO:0007669"/>
    <property type="project" value="InterPro"/>
</dbReference>
<dbReference type="KEGG" id="dal:Dalk_1621"/>
<evidence type="ECO:0000313" key="5">
    <source>
        <dbReference type="EMBL" id="ACL03319.1"/>
    </source>
</evidence>